<dbReference type="GO" id="GO:0016020">
    <property type="term" value="C:membrane"/>
    <property type="evidence" value="ECO:0007669"/>
    <property type="project" value="InterPro"/>
</dbReference>
<protein>
    <submittedName>
        <fullName evidence="3">FMN-binding domain-containing protein</fullName>
    </submittedName>
</protein>
<reference evidence="4" key="1">
    <citation type="submission" date="2016-10" db="EMBL/GenBank/DDBJ databases">
        <authorList>
            <person name="Varghese N."/>
            <person name="Submissions S."/>
        </authorList>
    </citation>
    <scope>NUCLEOTIDE SEQUENCE [LARGE SCALE GENOMIC DNA]</scope>
    <source>
        <strain evidence="4">DSM 13577</strain>
    </source>
</reference>
<dbReference type="GO" id="GO:0010181">
    <property type="term" value="F:FMN binding"/>
    <property type="evidence" value="ECO:0007669"/>
    <property type="project" value="InterPro"/>
</dbReference>
<evidence type="ECO:0000256" key="1">
    <source>
        <dbReference type="SAM" id="SignalP"/>
    </source>
</evidence>
<feature type="domain" description="FMN-binding" evidence="2">
    <location>
        <begin position="51"/>
        <end position="138"/>
    </location>
</feature>
<accession>A0A1H9Z773</accession>
<evidence type="ECO:0000313" key="4">
    <source>
        <dbReference type="Proteomes" id="UP000243819"/>
    </source>
</evidence>
<feature type="signal peptide" evidence="1">
    <location>
        <begin position="1"/>
        <end position="19"/>
    </location>
</feature>
<organism evidence="3 4">
    <name type="scientific">Anaerobranca gottschalkii DSM 13577</name>
    <dbReference type="NCBI Taxonomy" id="1120990"/>
    <lineage>
        <taxon>Bacteria</taxon>
        <taxon>Bacillati</taxon>
        <taxon>Bacillota</taxon>
        <taxon>Clostridia</taxon>
        <taxon>Eubacteriales</taxon>
        <taxon>Proteinivoracaceae</taxon>
        <taxon>Anaerobranca</taxon>
    </lineage>
</organism>
<keyword evidence="1" id="KW-0732">Signal</keyword>
<dbReference type="Proteomes" id="UP000243819">
    <property type="component" value="Unassembled WGS sequence"/>
</dbReference>
<feature type="chain" id="PRO_5039056813" evidence="1">
    <location>
        <begin position="20"/>
        <end position="247"/>
    </location>
</feature>
<evidence type="ECO:0000259" key="2">
    <source>
        <dbReference type="SMART" id="SM00900"/>
    </source>
</evidence>
<dbReference type="Gene3D" id="3.90.1010.20">
    <property type="match status" value="2"/>
</dbReference>
<dbReference type="InterPro" id="IPR007329">
    <property type="entry name" value="FMN-bd"/>
</dbReference>
<dbReference type="EMBL" id="FOIF01000007">
    <property type="protein sequence ID" value="SES77302.1"/>
    <property type="molecule type" value="Genomic_DNA"/>
</dbReference>
<feature type="domain" description="FMN-binding" evidence="2">
    <location>
        <begin position="161"/>
        <end position="244"/>
    </location>
</feature>
<dbReference type="STRING" id="1120990.SAMN03080614_100714"/>
<evidence type="ECO:0000313" key="3">
    <source>
        <dbReference type="EMBL" id="SES77302.1"/>
    </source>
</evidence>
<gene>
    <name evidence="3" type="ORF">SAMN03080614_100714</name>
</gene>
<name>A0A1H9Z773_9FIRM</name>
<dbReference type="AlphaFoldDB" id="A0A1H9Z773"/>
<keyword evidence="4" id="KW-1185">Reference proteome</keyword>
<sequence>MKKFLVLMLVSVMALTIFAGCSSKTEEQPNEEPNYVYKNGTFVGYSDNNRGYVKAEVTIENDQIKSVKLTEYQGNAIEKDPETYGREGAFEIGLLAQVHKYLENAFVEANGTDIDAFSGATSTSNKAKQAVERALLKAKVDATPGLIDGTYLGRSEITERGYSVAEIKIEGGKLVEVNLYDMRAVENGFEQKPEDYNWQPYHEAREAVAAAMLEANSYDVETYTGATSSSEKWIQIVKELIERATIK</sequence>
<dbReference type="PROSITE" id="PS51257">
    <property type="entry name" value="PROKAR_LIPOPROTEIN"/>
    <property type="match status" value="1"/>
</dbReference>
<dbReference type="SMART" id="SM00900">
    <property type="entry name" value="FMN_bind"/>
    <property type="match status" value="2"/>
</dbReference>
<dbReference type="Pfam" id="PF04205">
    <property type="entry name" value="FMN_bind"/>
    <property type="match status" value="1"/>
</dbReference>
<proteinExistence type="predicted"/>